<protein>
    <recommendedName>
        <fullName evidence="4">Histidine kinase</fullName>
    </recommendedName>
</protein>
<dbReference type="Proteomes" id="UP000530268">
    <property type="component" value="Unassembled WGS sequence"/>
</dbReference>
<keyword evidence="1" id="KW-0812">Transmembrane</keyword>
<dbReference type="RefSeq" id="WP_184562629.1">
    <property type="nucleotide sequence ID" value="NZ_JACIEI010000001.1"/>
</dbReference>
<comment type="caution">
    <text evidence="2">The sequence shown here is derived from an EMBL/GenBank/DDBJ whole genome shotgun (WGS) entry which is preliminary data.</text>
</comment>
<gene>
    <name evidence="2" type="ORF">GGR95_000639</name>
</gene>
<reference evidence="2 3" key="1">
    <citation type="submission" date="2020-08" db="EMBL/GenBank/DDBJ databases">
        <title>Genomic Encyclopedia of Type Strains, Phase IV (KMG-IV): sequencing the most valuable type-strain genomes for metagenomic binning, comparative biology and taxonomic classification.</title>
        <authorList>
            <person name="Goeker M."/>
        </authorList>
    </citation>
    <scope>NUCLEOTIDE SEQUENCE [LARGE SCALE GENOMIC DNA]</scope>
    <source>
        <strain evidence="2 3">DSM 102234</strain>
    </source>
</reference>
<keyword evidence="3" id="KW-1185">Reference proteome</keyword>
<accession>A0A7W6GZ24</accession>
<dbReference type="Pfam" id="PF20044">
    <property type="entry name" value="DUF6446"/>
    <property type="match status" value="1"/>
</dbReference>
<feature type="transmembrane region" description="Helical" evidence="1">
    <location>
        <begin position="6"/>
        <end position="24"/>
    </location>
</feature>
<keyword evidence="1" id="KW-1133">Transmembrane helix</keyword>
<dbReference type="InterPro" id="IPR045616">
    <property type="entry name" value="DUF6446"/>
</dbReference>
<proteinExistence type="predicted"/>
<sequence>MTGKLFGGSIVITALIAGAVLYYLQVYAFYSEVDAPADGVTLVLLSNGEPEAIPVENFQAIDADSSPIRYRACFTTPFSFGLLTDTFVMAEDMDPRNAPKWFDCFDSRAIGAELEAGTALTFMGQKNIHFGVDRIVAITDDGRGYIWHELNDCGEKAYDGTVVGEECPSRPAQPTPTE</sequence>
<organism evidence="2 3">
    <name type="scientific">Sulfitobacter undariae</name>
    <dbReference type="NCBI Taxonomy" id="1563671"/>
    <lineage>
        <taxon>Bacteria</taxon>
        <taxon>Pseudomonadati</taxon>
        <taxon>Pseudomonadota</taxon>
        <taxon>Alphaproteobacteria</taxon>
        <taxon>Rhodobacterales</taxon>
        <taxon>Roseobacteraceae</taxon>
        <taxon>Sulfitobacter</taxon>
    </lineage>
</organism>
<evidence type="ECO:0000313" key="3">
    <source>
        <dbReference type="Proteomes" id="UP000530268"/>
    </source>
</evidence>
<name>A0A7W6GZ24_9RHOB</name>
<evidence type="ECO:0008006" key="4">
    <source>
        <dbReference type="Google" id="ProtNLM"/>
    </source>
</evidence>
<evidence type="ECO:0000256" key="1">
    <source>
        <dbReference type="SAM" id="Phobius"/>
    </source>
</evidence>
<evidence type="ECO:0000313" key="2">
    <source>
        <dbReference type="EMBL" id="MBB3993020.1"/>
    </source>
</evidence>
<dbReference type="EMBL" id="JACIEI010000001">
    <property type="protein sequence ID" value="MBB3993020.1"/>
    <property type="molecule type" value="Genomic_DNA"/>
</dbReference>
<dbReference type="AlphaFoldDB" id="A0A7W6GZ24"/>
<keyword evidence="1" id="KW-0472">Membrane</keyword>